<feature type="transmembrane region" description="Helical" evidence="5">
    <location>
        <begin position="304"/>
        <end position="326"/>
    </location>
</feature>
<dbReference type="PANTHER" id="PTHR23507">
    <property type="entry name" value="ZGC:174356"/>
    <property type="match status" value="1"/>
</dbReference>
<feature type="transmembrane region" description="Helical" evidence="5">
    <location>
        <begin position="41"/>
        <end position="65"/>
    </location>
</feature>
<dbReference type="GO" id="GO:0016020">
    <property type="term" value="C:membrane"/>
    <property type="evidence" value="ECO:0007669"/>
    <property type="project" value="UniProtKB-SubCell"/>
</dbReference>
<evidence type="ECO:0000256" key="1">
    <source>
        <dbReference type="ARBA" id="ARBA00004141"/>
    </source>
</evidence>
<proteinExistence type="predicted"/>
<protein>
    <recommendedName>
        <fullName evidence="8">Proton-coupled folate transporter</fullName>
    </recommendedName>
</protein>
<keyword evidence="2 5" id="KW-0812">Transmembrane</keyword>
<organism evidence="6 7">
    <name type="scientific">Manduca sexta</name>
    <name type="common">Tobacco hawkmoth</name>
    <name type="synonym">Tobacco hornworm</name>
    <dbReference type="NCBI Taxonomy" id="7130"/>
    <lineage>
        <taxon>Eukaryota</taxon>
        <taxon>Metazoa</taxon>
        <taxon>Ecdysozoa</taxon>
        <taxon>Arthropoda</taxon>
        <taxon>Hexapoda</taxon>
        <taxon>Insecta</taxon>
        <taxon>Pterygota</taxon>
        <taxon>Neoptera</taxon>
        <taxon>Endopterygota</taxon>
        <taxon>Lepidoptera</taxon>
        <taxon>Glossata</taxon>
        <taxon>Ditrysia</taxon>
        <taxon>Bombycoidea</taxon>
        <taxon>Sphingidae</taxon>
        <taxon>Sphinginae</taxon>
        <taxon>Sphingini</taxon>
        <taxon>Manduca</taxon>
    </lineage>
</organism>
<evidence type="ECO:0000313" key="7">
    <source>
        <dbReference type="Proteomes" id="UP000791440"/>
    </source>
</evidence>
<evidence type="ECO:0000313" key="6">
    <source>
        <dbReference type="EMBL" id="KAG6464547.1"/>
    </source>
</evidence>
<name>A0A921ZUT6_MANSE</name>
<dbReference type="GO" id="GO:0022857">
    <property type="term" value="F:transmembrane transporter activity"/>
    <property type="evidence" value="ECO:0007669"/>
    <property type="project" value="InterPro"/>
</dbReference>
<keyword evidence="3 5" id="KW-1133">Transmembrane helix</keyword>
<evidence type="ECO:0000256" key="3">
    <source>
        <dbReference type="ARBA" id="ARBA00022989"/>
    </source>
</evidence>
<comment type="caution">
    <text evidence="6">The sequence shown here is derived from an EMBL/GenBank/DDBJ whole genome shotgun (WGS) entry which is preliminary data.</text>
</comment>
<dbReference type="InterPro" id="IPR011701">
    <property type="entry name" value="MFS"/>
</dbReference>
<feature type="transmembrane region" description="Helical" evidence="5">
    <location>
        <begin position="346"/>
        <end position="366"/>
    </location>
</feature>
<dbReference type="EMBL" id="JH669197">
    <property type="protein sequence ID" value="KAG6464547.1"/>
    <property type="molecule type" value="Genomic_DNA"/>
</dbReference>
<evidence type="ECO:0000256" key="5">
    <source>
        <dbReference type="SAM" id="Phobius"/>
    </source>
</evidence>
<gene>
    <name evidence="6" type="ORF">O3G_MSEX014586</name>
</gene>
<accession>A0A921ZUT6</accession>
<reference evidence="6" key="1">
    <citation type="journal article" date="2016" name="Insect Biochem. Mol. Biol.">
        <title>Multifaceted biological insights from a draft genome sequence of the tobacco hornworm moth, Manduca sexta.</title>
        <authorList>
            <person name="Kanost M.R."/>
            <person name="Arrese E.L."/>
            <person name="Cao X."/>
            <person name="Chen Y.R."/>
            <person name="Chellapilla S."/>
            <person name="Goldsmith M.R."/>
            <person name="Grosse-Wilde E."/>
            <person name="Heckel D.G."/>
            <person name="Herndon N."/>
            <person name="Jiang H."/>
            <person name="Papanicolaou A."/>
            <person name="Qu J."/>
            <person name="Soulages J.L."/>
            <person name="Vogel H."/>
            <person name="Walters J."/>
            <person name="Waterhouse R.M."/>
            <person name="Ahn S.J."/>
            <person name="Almeida F.C."/>
            <person name="An C."/>
            <person name="Aqrawi P."/>
            <person name="Bretschneider A."/>
            <person name="Bryant W.B."/>
            <person name="Bucks S."/>
            <person name="Chao H."/>
            <person name="Chevignon G."/>
            <person name="Christen J.M."/>
            <person name="Clarke D.F."/>
            <person name="Dittmer N.T."/>
            <person name="Ferguson L.C.F."/>
            <person name="Garavelou S."/>
            <person name="Gordon K.H.J."/>
            <person name="Gunaratna R.T."/>
            <person name="Han Y."/>
            <person name="Hauser F."/>
            <person name="He Y."/>
            <person name="Heidel-Fischer H."/>
            <person name="Hirsh A."/>
            <person name="Hu Y."/>
            <person name="Jiang H."/>
            <person name="Kalra D."/>
            <person name="Klinner C."/>
            <person name="Konig C."/>
            <person name="Kovar C."/>
            <person name="Kroll A.R."/>
            <person name="Kuwar S.S."/>
            <person name="Lee S.L."/>
            <person name="Lehman R."/>
            <person name="Li K."/>
            <person name="Li Z."/>
            <person name="Liang H."/>
            <person name="Lovelace S."/>
            <person name="Lu Z."/>
            <person name="Mansfield J.H."/>
            <person name="McCulloch K.J."/>
            <person name="Mathew T."/>
            <person name="Morton B."/>
            <person name="Muzny D.M."/>
            <person name="Neunemann D."/>
            <person name="Ongeri F."/>
            <person name="Pauchet Y."/>
            <person name="Pu L.L."/>
            <person name="Pyrousis I."/>
            <person name="Rao X.J."/>
            <person name="Redding A."/>
            <person name="Roesel C."/>
            <person name="Sanchez-Gracia A."/>
            <person name="Schaack S."/>
            <person name="Shukla A."/>
            <person name="Tetreau G."/>
            <person name="Wang Y."/>
            <person name="Xiong G.H."/>
            <person name="Traut W."/>
            <person name="Walsh T.K."/>
            <person name="Worley K.C."/>
            <person name="Wu D."/>
            <person name="Wu W."/>
            <person name="Wu Y.Q."/>
            <person name="Zhang X."/>
            <person name="Zou Z."/>
            <person name="Zucker H."/>
            <person name="Briscoe A.D."/>
            <person name="Burmester T."/>
            <person name="Clem R.J."/>
            <person name="Feyereisen R."/>
            <person name="Grimmelikhuijzen C.J.P."/>
            <person name="Hamodrakas S.J."/>
            <person name="Hansson B.S."/>
            <person name="Huguet E."/>
            <person name="Jermiin L.S."/>
            <person name="Lan Q."/>
            <person name="Lehman H.K."/>
            <person name="Lorenzen M."/>
            <person name="Merzendorfer H."/>
            <person name="Michalopoulos I."/>
            <person name="Morton D.B."/>
            <person name="Muthukrishnan S."/>
            <person name="Oakeshott J.G."/>
            <person name="Palmer W."/>
            <person name="Park Y."/>
            <person name="Passarelli A.L."/>
            <person name="Rozas J."/>
            <person name="Schwartz L.M."/>
            <person name="Smith W."/>
            <person name="Southgate A."/>
            <person name="Vilcinskas A."/>
            <person name="Vogt R."/>
            <person name="Wang P."/>
            <person name="Werren J."/>
            <person name="Yu X.Q."/>
            <person name="Zhou J.J."/>
            <person name="Brown S.J."/>
            <person name="Scherer S.E."/>
            <person name="Richards S."/>
            <person name="Blissard G.W."/>
        </authorList>
    </citation>
    <scope>NUCLEOTIDE SEQUENCE</scope>
</reference>
<dbReference type="AlphaFoldDB" id="A0A921ZUT6"/>
<feature type="transmembrane region" description="Helical" evidence="5">
    <location>
        <begin position="212"/>
        <end position="233"/>
    </location>
</feature>
<evidence type="ECO:0000256" key="4">
    <source>
        <dbReference type="ARBA" id="ARBA00023136"/>
    </source>
</evidence>
<dbReference type="Pfam" id="PF07690">
    <property type="entry name" value="MFS_1"/>
    <property type="match status" value="1"/>
</dbReference>
<evidence type="ECO:0000256" key="2">
    <source>
        <dbReference type="ARBA" id="ARBA00022692"/>
    </source>
</evidence>
<reference evidence="6" key="2">
    <citation type="submission" date="2020-12" db="EMBL/GenBank/DDBJ databases">
        <authorList>
            <person name="Kanost M."/>
        </authorList>
    </citation>
    <scope>NUCLEOTIDE SEQUENCE</scope>
</reference>
<comment type="subcellular location">
    <subcellularLocation>
        <location evidence="1">Membrane</location>
        <topology evidence="1">Multi-pass membrane protein</topology>
    </subcellularLocation>
</comment>
<keyword evidence="7" id="KW-1185">Reference proteome</keyword>
<feature type="transmembrane region" description="Helical" evidence="5">
    <location>
        <begin position="143"/>
        <end position="167"/>
    </location>
</feature>
<feature type="transmembrane region" description="Helical" evidence="5">
    <location>
        <begin position="239"/>
        <end position="259"/>
    </location>
</feature>
<sequence>MTIKKMVWNLQIPKKISDTANVKSEVKEEPPVSWSERIKKLANWFTVEPCLILYFLALIVGNIAIEQLNQEKACRSYLNYNETICTDIIKNLKNDNRTNELRTEIIIAVNDIKAWQYPMQKGIPGILVPFIGAWSDRTGNRKVLIMMPVIGEIISNCGLFFTTYYFVEWPLWLTALIESLPTALSGGFSILLLGVFSYIADVTTAEARTFRMGMLAIIVPLCSIFGQSINGILLNAVGYYGVFTIILALHSFALIYIYIRIYDIRNEATEGTFIAKLISFFNPYNIWDTISLVIVIPLQQRIRVILLLCAFVFITGPIEAKGLLVYGYQTHRYLMSAVEISMFNTYATLLGIAGKSIILIIFYSNFTKNISRRWQLDSDKYYTTRLSHIGIFSGGQFYSSTLFIGKKLCLRNILKASKSIFTRRLTESLVYYLVFKFHLAFMNQKYLTLS</sequence>
<evidence type="ECO:0008006" key="8">
    <source>
        <dbReference type="Google" id="ProtNLM"/>
    </source>
</evidence>
<feature type="transmembrane region" description="Helical" evidence="5">
    <location>
        <begin position="179"/>
        <end position="200"/>
    </location>
</feature>
<dbReference type="PANTHER" id="PTHR23507:SF1">
    <property type="entry name" value="FI18259P1-RELATED"/>
    <property type="match status" value="1"/>
</dbReference>
<keyword evidence="4 5" id="KW-0472">Membrane</keyword>
<dbReference type="Proteomes" id="UP000791440">
    <property type="component" value="Unassembled WGS sequence"/>
</dbReference>